<dbReference type="Proteomes" id="UP000594042">
    <property type="component" value="Chromosome"/>
</dbReference>
<gene>
    <name evidence="2" type="ORF">Cop2CBH44_04500</name>
</gene>
<evidence type="ECO:0000313" key="2">
    <source>
        <dbReference type="EMBL" id="BCI62097.1"/>
    </source>
</evidence>
<keyword evidence="1" id="KW-0812">Transmembrane</keyword>
<dbReference type="KEGG" id="copr:Cop2CBH44_04500"/>
<sequence>MKKYILIATIVLLILAIVLFPILVSFLYGTRPSVTEFWLQYTSILLSSTSFIAVIYTIWQQNRANVSHEEEIKTNFKFARQNYDAQILNVIERFNSDSIVRCRKSCDILVSKLQNKQIDEELTRILKCEACGYLNLEKEMDQLVNTETYKYYLDFMQITRLFSLLSNYNYNYITANALRYDYYYYRWLFGHIHLKYQNILKDLSPDKIRDHGNYLYTEWEYIIARFDKIMSVNRRLPECNGEPKPYKDEEYKERLKDANYIFEKNYF</sequence>
<accession>A0A7G1HWW3</accession>
<organism evidence="2 3">
    <name type="scientific">Coprobacter secundus subsp. similis</name>
    <dbReference type="NCBI Taxonomy" id="2751153"/>
    <lineage>
        <taxon>Bacteria</taxon>
        <taxon>Pseudomonadati</taxon>
        <taxon>Bacteroidota</taxon>
        <taxon>Bacteroidia</taxon>
        <taxon>Bacteroidales</taxon>
        <taxon>Barnesiellaceae</taxon>
        <taxon>Coprobacter</taxon>
    </lineage>
</organism>
<keyword evidence="1" id="KW-1133">Transmembrane helix</keyword>
<evidence type="ECO:0000313" key="3">
    <source>
        <dbReference type="Proteomes" id="UP000594042"/>
    </source>
</evidence>
<feature type="transmembrane region" description="Helical" evidence="1">
    <location>
        <begin position="38"/>
        <end position="59"/>
    </location>
</feature>
<name>A0A7G1HWW3_9BACT</name>
<protein>
    <recommendedName>
        <fullName evidence="4">Phage abortive infection protein</fullName>
    </recommendedName>
</protein>
<dbReference type="AlphaFoldDB" id="A0A7G1HWW3"/>
<feature type="transmembrane region" description="Helical" evidence="1">
    <location>
        <begin position="5"/>
        <end position="26"/>
    </location>
</feature>
<keyword evidence="3" id="KW-1185">Reference proteome</keyword>
<dbReference type="RefSeq" id="WP_021929967.1">
    <property type="nucleotide sequence ID" value="NZ_AP023322.1"/>
</dbReference>
<keyword evidence="1" id="KW-0472">Membrane</keyword>
<evidence type="ECO:0000256" key="1">
    <source>
        <dbReference type="SAM" id="Phobius"/>
    </source>
</evidence>
<evidence type="ECO:0008006" key="4">
    <source>
        <dbReference type="Google" id="ProtNLM"/>
    </source>
</evidence>
<proteinExistence type="predicted"/>
<reference evidence="3" key="1">
    <citation type="submission" date="2020-07" db="EMBL/GenBank/DDBJ databases">
        <title>Complete genome sequencing of Coprobacter sp. strain 2CBH44.</title>
        <authorList>
            <person name="Sakamoto M."/>
            <person name="Murakami T."/>
            <person name="Mori H."/>
        </authorList>
    </citation>
    <scope>NUCLEOTIDE SEQUENCE [LARGE SCALE GENOMIC DNA]</scope>
    <source>
        <strain evidence="3">2CBH44</strain>
    </source>
</reference>
<dbReference type="EMBL" id="AP023322">
    <property type="protein sequence ID" value="BCI62097.1"/>
    <property type="molecule type" value="Genomic_DNA"/>
</dbReference>